<sequence>MASSVNLRHSEAYSASPHSSIGSGEPLNATPASAITVFSPEVVRYSDPNYSASRVSNTAVNESLADPFVAPSAMRKPGAKLSATASEFQPFGLPVDRPSSSRPGMPQSGEGQIEHAAKTVDDGFTSDAKVARCLKITGIVGESVVDLADASLTKLAESGWAPDGSLRKVFRNGNVYMRMSNLYDAQHIYNAVASDNHNRLVVEYISVATWASEVIPGQKPPSKYEGQVYLEAHYPSQQITSRKKFEQHLRNLLVESGGPLWSWQPISTKDSAVFQLLIHLADAAKASKVVDALHKKPLSSQSNITMTVKLHNPQGLEHAREIFKKPLAPAALPAEKSNENFYLNDAMRALTTHDQGWGTTRRFTSSVTPPRLDYTPARRAATTGQQRLPMASGREFGPPPHLGLPNIGQTLYGTPPAAYPYSDMRNSGYSPMSPHQQLLAPGLGYSQLSPTPSQFSSRRRQNAVKVPRNHSIQAATQYSQVDIRMIEAGLDVKTTIMLRNIPNKLDQATLKQIVDESSFGRYDFMYLRIDFSNNCNVGYAFINFVHAVDIIHFVIARANKKWNYFNSEKVAEISYAAIQGRESLVEKFRNSSVMLEPPHHRPKLFFTIADSLGRAGQEEPFPATDNLAKLKRSCENAEHQGLFAPSAGQKLRDEQRRRRSQYDRGTSLAEQEEYHYDALDRYGGGEGRGGSFSSYRSCKAPLAVATP</sequence>
<dbReference type="InterPro" id="IPR034862">
    <property type="entry name" value="Fungal_Mei2-like_RRM3"/>
</dbReference>
<evidence type="ECO:0000256" key="1">
    <source>
        <dbReference type="ARBA" id="ARBA00022884"/>
    </source>
</evidence>
<keyword evidence="1 2" id="KW-0694">RNA-binding</keyword>
<gene>
    <name evidence="5" type="ORF">BP5553_07003</name>
</gene>
<feature type="region of interest" description="Disordered" evidence="3">
    <location>
        <begin position="1"/>
        <end position="27"/>
    </location>
</feature>
<comment type="caution">
    <text evidence="5">The sequence shown here is derived from an EMBL/GenBank/DDBJ whole genome shotgun (WGS) entry which is preliminary data.</text>
</comment>
<feature type="compositionally biased region" description="Basic and acidic residues" evidence="3">
    <location>
        <begin position="650"/>
        <end position="662"/>
    </location>
</feature>
<dbReference type="PANTHER" id="PTHR23189">
    <property type="entry name" value="RNA RECOGNITION MOTIF-CONTAINING"/>
    <property type="match status" value="1"/>
</dbReference>
<dbReference type="AlphaFoldDB" id="A0A370TI90"/>
<dbReference type="OrthoDB" id="417481at2759"/>
<dbReference type="PROSITE" id="PS50102">
    <property type="entry name" value="RRM"/>
    <property type="match status" value="1"/>
</dbReference>
<feature type="domain" description="RRM" evidence="4">
    <location>
        <begin position="494"/>
        <end position="590"/>
    </location>
</feature>
<dbReference type="RefSeq" id="XP_031867895.1">
    <property type="nucleotide sequence ID" value="XM_032015626.1"/>
</dbReference>
<dbReference type="CDD" id="cd12532">
    <property type="entry name" value="RRM3_MEI2_fungi"/>
    <property type="match status" value="1"/>
</dbReference>
<accession>A0A370TI90</accession>
<feature type="region of interest" description="Disordered" evidence="3">
    <location>
        <begin position="91"/>
        <end position="110"/>
    </location>
</feature>
<dbReference type="GO" id="GO:0003723">
    <property type="term" value="F:RNA binding"/>
    <property type="evidence" value="ECO:0007669"/>
    <property type="project" value="UniProtKB-UniRule"/>
</dbReference>
<dbReference type="GeneID" id="43599852"/>
<dbReference type="InterPro" id="IPR035979">
    <property type="entry name" value="RBD_domain_sf"/>
</dbReference>
<name>A0A370TI90_9HELO</name>
<evidence type="ECO:0000313" key="6">
    <source>
        <dbReference type="Proteomes" id="UP000254866"/>
    </source>
</evidence>
<dbReference type="Proteomes" id="UP000254866">
    <property type="component" value="Unassembled WGS sequence"/>
</dbReference>
<dbReference type="InterPro" id="IPR007201">
    <property type="entry name" value="Mei2-like_Rrm_C"/>
</dbReference>
<dbReference type="InterPro" id="IPR000504">
    <property type="entry name" value="RRM_dom"/>
</dbReference>
<dbReference type="STRING" id="2656787.A0A370TI90"/>
<dbReference type="SUPFAM" id="SSF54928">
    <property type="entry name" value="RNA-binding domain, RBD"/>
    <property type="match status" value="1"/>
</dbReference>
<proteinExistence type="predicted"/>
<feature type="region of interest" description="Disordered" evidence="3">
    <location>
        <begin position="642"/>
        <end position="675"/>
    </location>
</feature>
<evidence type="ECO:0000256" key="2">
    <source>
        <dbReference type="PROSITE-ProRule" id="PRU00176"/>
    </source>
</evidence>
<protein>
    <recommendedName>
        <fullName evidence="4">RRM domain-containing protein</fullName>
    </recommendedName>
</protein>
<dbReference type="Pfam" id="PF04059">
    <property type="entry name" value="RRM_2"/>
    <property type="match status" value="1"/>
</dbReference>
<organism evidence="5 6">
    <name type="scientific">Venustampulla echinocandica</name>
    <dbReference type="NCBI Taxonomy" id="2656787"/>
    <lineage>
        <taxon>Eukaryota</taxon>
        <taxon>Fungi</taxon>
        <taxon>Dikarya</taxon>
        <taxon>Ascomycota</taxon>
        <taxon>Pezizomycotina</taxon>
        <taxon>Leotiomycetes</taxon>
        <taxon>Helotiales</taxon>
        <taxon>Pleuroascaceae</taxon>
        <taxon>Venustampulla</taxon>
    </lineage>
</organism>
<reference evidence="5 6" key="1">
    <citation type="journal article" date="2018" name="IMA Fungus">
        <title>IMA Genome-F 9: Draft genome sequence of Annulohypoxylon stygium, Aspergillus mulundensis, Berkeleyomyces basicola (syn. Thielaviopsis basicola), Ceratocystis smalleyi, two Cercospora beticola strains, Coleophoma cylindrospora, Fusarium fracticaudum, Phialophora cf. hyalina, and Morchella septimelata.</title>
        <authorList>
            <person name="Wingfield B.D."/>
            <person name="Bills G.F."/>
            <person name="Dong Y."/>
            <person name="Huang W."/>
            <person name="Nel W.J."/>
            <person name="Swalarsk-Parry B.S."/>
            <person name="Vaghefi N."/>
            <person name="Wilken P.M."/>
            <person name="An Z."/>
            <person name="de Beer Z.W."/>
            <person name="De Vos L."/>
            <person name="Chen L."/>
            <person name="Duong T.A."/>
            <person name="Gao Y."/>
            <person name="Hammerbacher A."/>
            <person name="Kikkert J.R."/>
            <person name="Li Y."/>
            <person name="Li H."/>
            <person name="Li K."/>
            <person name="Li Q."/>
            <person name="Liu X."/>
            <person name="Ma X."/>
            <person name="Naidoo K."/>
            <person name="Pethybridge S.J."/>
            <person name="Sun J."/>
            <person name="Steenkamp E.T."/>
            <person name="van der Nest M.A."/>
            <person name="van Wyk S."/>
            <person name="Wingfield M.J."/>
            <person name="Xiong C."/>
            <person name="Yue Q."/>
            <person name="Zhang X."/>
        </authorList>
    </citation>
    <scope>NUCLEOTIDE SEQUENCE [LARGE SCALE GENOMIC DNA]</scope>
    <source>
        <strain evidence="5 6">BP 5553</strain>
    </source>
</reference>
<evidence type="ECO:0000259" key="4">
    <source>
        <dbReference type="PROSITE" id="PS50102"/>
    </source>
</evidence>
<evidence type="ECO:0000313" key="5">
    <source>
        <dbReference type="EMBL" id="RDL35072.1"/>
    </source>
</evidence>
<keyword evidence="6" id="KW-1185">Reference proteome</keyword>
<dbReference type="EMBL" id="NPIC01000006">
    <property type="protein sequence ID" value="RDL35072.1"/>
    <property type="molecule type" value="Genomic_DNA"/>
</dbReference>
<evidence type="ECO:0000256" key="3">
    <source>
        <dbReference type="SAM" id="MobiDB-lite"/>
    </source>
</evidence>